<dbReference type="SMART" id="SM00838">
    <property type="entry name" value="EFG_C"/>
    <property type="match status" value="1"/>
</dbReference>
<gene>
    <name evidence="3" type="primary">bipA</name>
    <name evidence="5" type="ORF">SGUI_2989</name>
</gene>
<organism evidence="5 6">
    <name type="scientific">Serinicoccus hydrothermalis</name>
    <dbReference type="NCBI Taxonomy" id="1758689"/>
    <lineage>
        <taxon>Bacteria</taxon>
        <taxon>Bacillati</taxon>
        <taxon>Actinomycetota</taxon>
        <taxon>Actinomycetes</taxon>
        <taxon>Micrococcales</taxon>
        <taxon>Ornithinimicrobiaceae</taxon>
        <taxon>Serinicoccus</taxon>
    </lineage>
</organism>
<dbReference type="InterPro" id="IPR005225">
    <property type="entry name" value="Small_GTP-bd"/>
</dbReference>
<dbReference type="AlphaFoldDB" id="A0A1B1NG11"/>
<keyword evidence="3" id="KW-0378">Hydrolase</keyword>
<accession>A0A1B1NG11</accession>
<dbReference type="SUPFAM" id="SSF50447">
    <property type="entry name" value="Translation proteins"/>
    <property type="match status" value="1"/>
</dbReference>
<dbReference type="InterPro" id="IPR047042">
    <property type="entry name" value="BipA_II"/>
</dbReference>
<dbReference type="NCBIfam" id="TIGR00231">
    <property type="entry name" value="small_GTP"/>
    <property type="match status" value="1"/>
</dbReference>
<dbReference type="Proteomes" id="UP000092482">
    <property type="component" value="Chromosome"/>
</dbReference>
<dbReference type="SUPFAM" id="SSF52540">
    <property type="entry name" value="P-loop containing nucleoside triphosphate hydrolases"/>
    <property type="match status" value="1"/>
</dbReference>
<dbReference type="GO" id="GO:0005829">
    <property type="term" value="C:cytosol"/>
    <property type="evidence" value="ECO:0007669"/>
    <property type="project" value="TreeGrafter"/>
</dbReference>
<dbReference type="Gene3D" id="3.30.70.240">
    <property type="match status" value="1"/>
</dbReference>
<dbReference type="CDD" id="cd16263">
    <property type="entry name" value="BipA_III"/>
    <property type="match status" value="1"/>
</dbReference>
<dbReference type="PATRIC" id="fig|1758689.4.peg.3118"/>
<dbReference type="GO" id="GO:0003924">
    <property type="term" value="F:GTPase activity"/>
    <property type="evidence" value="ECO:0007669"/>
    <property type="project" value="UniProtKB-UniRule"/>
</dbReference>
<dbReference type="GO" id="GO:0005525">
    <property type="term" value="F:GTP binding"/>
    <property type="evidence" value="ECO:0007669"/>
    <property type="project" value="UniProtKB-UniRule"/>
</dbReference>
<comment type="subunit">
    <text evidence="3">Monomer.</text>
</comment>
<dbReference type="GO" id="GO:0000027">
    <property type="term" value="P:ribosomal large subunit assembly"/>
    <property type="evidence" value="ECO:0007669"/>
    <property type="project" value="UniProtKB-UniRule"/>
</dbReference>
<dbReference type="FunFam" id="3.30.70.240:FF:000002">
    <property type="entry name" value="GTP-binding protein TypA"/>
    <property type="match status" value="1"/>
</dbReference>
<dbReference type="InterPro" id="IPR000795">
    <property type="entry name" value="T_Tr_GTP-bd_dom"/>
</dbReference>
<dbReference type="Gene3D" id="3.40.50.300">
    <property type="entry name" value="P-loop containing nucleotide triphosphate hydrolases"/>
    <property type="match status" value="1"/>
</dbReference>
<evidence type="ECO:0000259" key="4">
    <source>
        <dbReference type="PROSITE" id="PS51722"/>
    </source>
</evidence>
<evidence type="ECO:0000313" key="6">
    <source>
        <dbReference type="Proteomes" id="UP000092482"/>
    </source>
</evidence>
<dbReference type="InterPro" id="IPR042116">
    <property type="entry name" value="TypA/BipA_C"/>
</dbReference>
<name>A0A1B1NG11_9MICO</name>
<dbReference type="InterPro" id="IPR035651">
    <property type="entry name" value="BipA_V"/>
</dbReference>
<feature type="domain" description="Tr-type G" evidence="4">
    <location>
        <begin position="17"/>
        <end position="233"/>
    </location>
</feature>
<dbReference type="InterPro" id="IPR047043">
    <property type="entry name" value="BipA_III"/>
</dbReference>
<comment type="catalytic activity">
    <reaction evidence="3">
        <text>GTP + H2O = GDP + phosphate + H(+)</text>
        <dbReference type="Rhea" id="RHEA:19669"/>
        <dbReference type="ChEBI" id="CHEBI:15377"/>
        <dbReference type="ChEBI" id="CHEBI:15378"/>
        <dbReference type="ChEBI" id="CHEBI:37565"/>
        <dbReference type="ChEBI" id="CHEBI:43474"/>
        <dbReference type="ChEBI" id="CHEBI:58189"/>
    </reaction>
</comment>
<keyword evidence="6" id="KW-1185">Reference proteome</keyword>
<dbReference type="CDD" id="cd01891">
    <property type="entry name" value="TypA_BipA"/>
    <property type="match status" value="1"/>
</dbReference>
<dbReference type="GO" id="GO:0000049">
    <property type="term" value="F:tRNA binding"/>
    <property type="evidence" value="ECO:0007669"/>
    <property type="project" value="UniProtKB-KW"/>
</dbReference>
<dbReference type="PROSITE" id="PS51722">
    <property type="entry name" value="G_TR_2"/>
    <property type="match status" value="1"/>
</dbReference>
<dbReference type="HAMAP" id="MF_00849">
    <property type="entry name" value="BipA"/>
    <property type="match status" value="1"/>
</dbReference>
<dbReference type="EC" id="3.6.5.-" evidence="3"/>
<dbReference type="Pfam" id="PF03144">
    <property type="entry name" value="GTP_EFTU_D2"/>
    <property type="match status" value="1"/>
</dbReference>
<protein>
    <recommendedName>
        <fullName evidence="3">Large ribosomal subunit assembly factor BipA</fullName>
        <ecNumber evidence="3">3.6.5.-</ecNumber>
    </recommendedName>
    <alternativeName>
        <fullName evidence="3">GTP-binding protein BipA</fullName>
    </alternativeName>
</protein>
<dbReference type="OrthoDB" id="9801472at2"/>
<dbReference type="InterPro" id="IPR004161">
    <property type="entry name" value="EFTu-like_2"/>
</dbReference>
<evidence type="ECO:0000256" key="2">
    <source>
        <dbReference type="ARBA" id="ARBA00023134"/>
    </source>
</evidence>
<dbReference type="Gene3D" id="3.30.70.870">
    <property type="entry name" value="Elongation Factor G (Translational Gtpase), domain 3"/>
    <property type="match status" value="1"/>
</dbReference>
<comment type="similarity">
    <text evidence="3">Belongs to the TRAFAC class translation factor GTPase superfamily. Classic translation factor GTPase family. BipA subfamily.</text>
</comment>
<dbReference type="KEGG" id="serj:SGUI_2989"/>
<dbReference type="STRING" id="1758689.SGUI_2989"/>
<proteinExistence type="inferred from homology"/>
<dbReference type="GO" id="GO:0019843">
    <property type="term" value="F:rRNA binding"/>
    <property type="evidence" value="ECO:0007669"/>
    <property type="project" value="UniProtKB-KW"/>
</dbReference>
<dbReference type="InterPro" id="IPR000640">
    <property type="entry name" value="EFG_V-like"/>
</dbReference>
<keyword evidence="3" id="KW-0699">rRNA-binding</keyword>
<dbReference type="NCBIfam" id="TIGR01394">
    <property type="entry name" value="TypA_BipA"/>
    <property type="match status" value="1"/>
</dbReference>
<dbReference type="InterPro" id="IPR035647">
    <property type="entry name" value="EFG_III/V"/>
</dbReference>
<dbReference type="FunFam" id="3.30.70.870:FF:000003">
    <property type="entry name" value="GTP-binding protein TypA"/>
    <property type="match status" value="1"/>
</dbReference>
<dbReference type="EMBL" id="CP014989">
    <property type="protein sequence ID" value="ANS80385.1"/>
    <property type="molecule type" value="Genomic_DNA"/>
</dbReference>
<dbReference type="InterPro" id="IPR006298">
    <property type="entry name" value="BipA"/>
</dbReference>
<dbReference type="InterPro" id="IPR031157">
    <property type="entry name" value="G_TR_CS"/>
</dbReference>
<dbReference type="SUPFAM" id="SSF54980">
    <property type="entry name" value="EF-G C-terminal domain-like"/>
    <property type="match status" value="2"/>
</dbReference>
<sequence length="640" mass="69321">MPHDDSSSSGVPAASRADIRNVAIVAHVDHGKTTLVDAMLTQGGAFADHRGDSSDVERVMDSGDLEREKGITILAKNTAIRYTGASAPEGGMTINIIDTPGHADFGGEVERGLSMVDGVVLLVDASEGPLPQTRFVLRKALAAHLPVVLCINKVDRPDSRISEVVDEVYALFMDLLDEHDAAQVEAALDFPVVYASAKAGRASLEAPADGELPDSADLEPLFATILETVPAPTYTPGAPLQAHVTNLDSSPFLGRLALCRVRSGEIRKGQQVAWCRRDGSVTSVKITELLLTEALERKPAEQAGPGDIIAIAGIPEITIGETLADPTDPVPLPLITVDEPAISMTIGTNTSPLAGRVKGAKVTARLVKDRLDKELVGNVSLRVLPTERPDAWEVQGRGELALAILVEQMRREGYELTVGKPQVVTREVDGKLQEPVERLTIDTPEEHLGTITQLMASRKGRMEQMTNHGTGWIRMEYVVPSRGLIGFRTEFLTETRGTGIAHHVFDGYAPWFGDIRTRQSGSLVSDRSGAATSYAMFNLQERGTMFLEPTTEVYEGMIVGENSRADDMDVNITKERKLTNVRSAGADVLERLVPPRVLSLEQSLEFCREDECVEVTPEAVRVRKVILDANQRAKAARSRG</sequence>
<dbReference type="InterPro" id="IPR048876">
    <property type="entry name" value="BipA_C"/>
</dbReference>
<dbReference type="CDD" id="cd03710">
    <property type="entry name" value="BipA_TypA_C"/>
    <property type="match status" value="1"/>
</dbReference>
<keyword evidence="3" id="KW-0694">RNA-binding</keyword>
<evidence type="ECO:0000256" key="1">
    <source>
        <dbReference type="ARBA" id="ARBA00022741"/>
    </source>
</evidence>
<dbReference type="Gene3D" id="2.40.30.10">
    <property type="entry name" value="Translation factors"/>
    <property type="match status" value="1"/>
</dbReference>
<reference evidence="5 6" key="1">
    <citation type="submission" date="2016-03" db="EMBL/GenBank/DDBJ databases">
        <title>Shallow-sea hydrothermal system.</title>
        <authorList>
            <person name="Tang K."/>
        </authorList>
    </citation>
    <scope>NUCLEOTIDE SEQUENCE [LARGE SCALE GENOMIC DNA]</scope>
    <source>
        <strain evidence="5 6">JLT9</strain>
    </source>
</reference>
<dbReference type="FunFam" id="2.40.30.10:FF:000033">
    <property type="entry name" value="GTP-binding protein TypA"/>
    <property type="match status" value="1"/>
</dbReference>
<dbReference type="Gene3D" id="2.40.50.250">
    <property type="entry name" value="bipa protein"/>
    <property type="match status" value="1"/>
</dbReference>
<keyword evidence="3" id="KW-0690">Ribosome biogenesis</keyword>
<comment type="subcellular location">
    <subcellularLocation>
        <location evidence="3">Cytoplasm</location>
    </subcellularLocation>
    <text evidence="3">Binds to ribosomes.</text>
</comment>
<feature type="binding site" evidence="3">
    <location>
        <begin position="29"/>
        <end position="34"/>
    </location>
    <ligand>
        <name>GTP</name>
        <dbReference type="ChEBI" id="CHEBI:37565"/>
    </ligand>
</feature>
<dbReference type="Pfam" id="PF00679">
    <property type="entry name" value="EFG_C"/>
    <property type="match status" value="1"/>
</dbReference>
<dbReference type="GO" id="GO:0043022">
    <property type="term" value="F:ribosome binding"/>
    <property type="evidence" value="ECO:0007669"/>
    <property type="project" value="UniProtKB-UniRule"/>
</dbReference>
<dbReference type="FunFam" id="2.40.50.250:FF:000001">
    <property type="entry name" value="GTP-binding protein TypA"/>
    <property type="match status" value="1"/>
</dbReference>
<dbReference type="InterPro" id="IPR027417">
    <property type="entry name" value="P-loop_NTPase"/>
</dbReference>
<keyword evidence="2 3" id="KW-0342">GTP-binding</keyword>
<keyword evidence="3" id="KW-0963">Cytoplasm</keyword>
<dbReference type="Pfam" id="PF21018">
    <property type="entry name" value="BipA_C"/>
    <property type="match status" value="1"/>
</dbReference>
<evidence type="ECO:0000313" key="5">
    <source>
        <dbReference type="EMBL" id="ANS80385.1"/>
    </source>
</evidence>
<dbReference type="CDD" id="cd03691">
    <property type="entry name" value="BipA_TypA_II"/>
    <property type="match status" value="1"/>
</dbReference>
<dbReference type="PANTHER" id="PTHR42908:SF8">
    <property type="entry name" value="TR-TYPE G DOMAIN-CONTAINING PROTEIN"/>
    <property type="match status" value="1"/>
</dbReference>
<evidence type="ECO:0000256" key="3">
    <source>
        <dbReference type="HAMAP-Rule" id="MF_00849"/>
    </source>
</evidence>
<feature type="binding site" evidence="3">
    <location>
        <begin position="152"/>
        <end position="155"/>
    </location>
    <ligand>
        <name>GTP</name>
        <dbReference type="ChEBI" id="CHEBI:37565"/>
    </ligand>
</feature>
<dbReference type="InterPro" id="IPR047041">
    <property type="entry name" value="BipA_GTP-bd_dom"/>
</dbReference>
<dbReference type="InterPro" id="IPR009000">
    <property type="entry name" value="Transl_B-barrel_sf"/>
</dbReference>
<comment type="function">
    <text evidence="3">A 50S ribosomal subunit assembly protein with GTPase activity, required for 50S subunit assembly at low temperatures, may also play a role in translation. Binds GTP and analogs. Binds the 70S ribosome between the 30S and 50S subunits, in a similar position as ribosome-bound EF-G; it contacts a number of ribosomal proteins, both rRNAs and the A-site tRNA.</text>
</comment>
<keyword evidence="1 3" id="KW-0547">Nucleotide-binding</keyword>
<dbReference type="Pfam" id="PF00009">
    <property type="entry name" value="GTP_EFTU"/>
    <property type="match status" value="1"/>
</dbReference>
<dbReference type="RefSeq" id="WP_066641685.1">
    <property type="nucleotide sequence ID" value="NZ_CP014989.1"/>
</dbReference>
<keyword evidence="3" id="KW-0820">tRNA-binding</keyword>
<dbReference type="PANTHER" id="PTHR42908">
    <property type="entry name" value="TRANSLATION ELONGATION FACTOR-RELATED"/>
    <property type="match status" value="1"/>
</dbReference>
<dbReference type="GO" id="GO:1990904">
    <property type="term" value="C:ribonucleoprotein complex"/>
    <property type="evidence" value="ECO:0007669"/>
    <property type="project" value="TreeGrafter"/>
</dbReference>
<dbReference type="PRINTS" id="PR00315">
    <property type="entry name" value="ELONGATNFCT"/>
</dbReference>
<dbReference type="PROSITE" id="PS00301">
    <property type="entry name" value="G_TR_1"/>
    <property type="match status" value="1"/>
</dbReference>